<sequence>MRRALALLWLLVVTAALAYLGLRLSSGLVLRTDLLALLPHEADDAARRQADDAVTRALSSRLLFLVGDPDRGRARAAAARLGRRLAASGLAEVSSDAWGADRLRRMGALYAPYRQGLLSERDRALLRGGQAQAVARRALSQVFGFVGTTSAALVRADPFLLTSDFFTGLPLPLSRLGLDDGLLTVRDQGLTWVMVSARLLGQPYALDVQRRLDAALDLDSLTRATPGLRVLKLGAVFFAQAGADQAMRETSRIGIASMAGTVLVILLAFRALAPLGLGLLVIGTGVGTALAACLWLFGTLHVGALLFGVSLIGVAVDYALQYCTEIFAAAAPPAARLRRVFAGIGLGAATTIIGYLTLFLAPFPGLHQIAAFSAIGLAAAWLTVVLWLPALDRSRPPRHGRAMLAAAAALLAFWRNAPRRGRALLALLLLAGALGVLRLHADDDVHHLQSLSAPLVAQQQAIQRLTGTGDGSRFFLVEAADDETALEREEALAARLRPLVAAQALAGFQAPAQYVPSAARQRDNRRLVAQALRPLLPAQLAALGLTAPPPPPSGEPPVLTLAEALRPGGPLPFLSLLVLRPGLHVVRLDGVARPALVAAAAQGLEGVRYVDPAGQFSALLGKYRQRALGLLALSALLMAPLLMLRYGPGPGLRRMLPPALAVALTPALLALSGAAFTFFDAMGLVLVLSIGVDYAVFLAESDAARAPVTMLAVLLAACTALLSFGLLALSGVEAVHAFGVTMLLGILLAVLLAPLGGRLRS</sequence>
<evidence type="ECO:0000313" key="2">
    <source>
        <dbReference type="EMBL" id="OIR10091.1"/>
    </source>
</evidence>
<keyword evidence="1" id="KW-0472">Membrane</keyword>
<feature type="transmembrane region" description="Helical" evidence="1">
    <location>
        <begin position="735"/>
        <end position="755"/>
    </location>
</feature>
<proteinExistence type="predicted"/>
<evidence type="ECO:0008006" key="3">
    <source>
        <dbReference type="Google" id="ProtNLM"/>
    </source>
</evidence>
<dbReference type="EMBL" id="MLJW01000024">
    <property type="protein sequence ID" value="OIR10091.1"/>
    <property type="molecule type" value="Genomic_DNA"/>
</dbReference>
<organism evidence="2">
    <name type="scientific">mine drainage metagenome</name>
    <dbReference type="NCBI Taxonomy" id="410659"/>
    <lineage>
        <taxon>unclassified sequences</taxon>
        <taxon>metagenomes</taxon>
        <taxon>ecological metagenomes</taxon>
    </lineage>
</organism>
<feature type="transmembrane region" description="Helical" evidence="1">
    <location>
        <begin position="667"/>
        <end position="696"/>
    </location>
</feature>
<evidence type="ECO:0000256" key="1">
    <source>
        <dbReference type="SAM" id="Phobius"/>
    </source>
</evidence>
<keyword evidence="1" id="KW-0812">Transmembrane</keyword>
<dbReference type="PANTHER" id="PTHR33406:SF13">
    <property type="entry name" value="MEMBRANE PROTEIN YDFJ"/>
    <property type="match status" value="1"/>
</dbReference>
<gene>
    <name evidence="2" type="ORF">GALL_80190</name>
</gene>
<dbReference type="Gene3D" id="1.20.1640.10">
    <property type="entry name" value="Multidrug efflux transporter AcrB transmembrane domain"/>
    <property type="match status" value="1"/>
</dbReference>
<protein>
    <recommendedName>
        <fullName evidence="3">MMPL family protein</fullName>
    </recommendedName>
</protein>
<feature type="transmembrane region" description="Helical" evidence="1">
    <location>
        <begin position="340"/>
        <end position="363"/>
    </location>
</feature>
<comment type="caution">
    <text evidence="2">The sequence shown here is derived from an EMBL/GenBank/DDBJ whole genome shotgun (WGS) entry which is preliminary data.</text>
</comment>
<feature type="transmembrane region" description="Helical" evidence="1">
    <location>
        <begin position="708"/>
        <end position="729"/>
    </location>
</feature>
<feature type="transmembrane region" description="Helical" evidence="1">
    <location>
        <begin position="303"/>
        <end position="320"/>
    </location>
</feature>
<keyword evidence="1" id="KW-1133">Transmembrane helix</keyword>
<dbReference type="SUPFAM" id="SSF82866">
    <property type="entry name" value="Multidrug efflux transporter AcrB transmembrane domain"/>
    <property type="match status" value="2"/>
</dbReference>
<dbReference type="InterPro" id="IPR050545">
    <property type="entry name" value="Mycobact_MmpL"/>
</dbReference>
<dbReference type="AlphaFoldDB" id="A0A1J5SQ51"/>
<name>A0A1J5SQ51_9ZZZZ</name>
<accession>A0A1J5SQ51</accession>
<reference evidence="2" key="1">
    <citation type="submission" date="2016-10" db="EMBL/GenBank/DDBJ databases">
        <title>Sequence of Gallionella enrichment culture.</title>
        <authorList>
            <person name="Poehlein A."/>
            <person name="Muehling M."/>
            <person name="Daniel R."/>
        </authorList>
    </citation>
    <scope>NUCLEOTIDE SEQUENCE</scope>
</reference>
<feature type="transmembrane region" description="Helical" evidence="1">
    <location>
        <begin position="369"/>
        <end position="388"/>
    </location>
</feature>
<dbReference type="PANTHER" id="PTHR33406">
    <property type="entry name" value="MEMBRANE PROTEIN MJ1562-RELATED"/>
    <property type="match status" value="1"/>
</dbReference>
<feature type="transmembrane region" description="Helical" evidence="1">
    <location>
        <begin position="627"/>
        <end position="647"/>
    </location>
</feature>
<dbReference type="GO" id="GO:0005886">
    <property type="term" value="C:plasma membrane"/>
    <property type="evidence" value="ECO:0007669"/>
    <property type="project" value="TreeGrafter"/>
</dbReference>